<gene>
    <name evidence="1" type="ORF">LEP1GSC043_3666</name>
</gene>
<name>N1TZQ5_9LEPT</name>
<organism evidence="1 2">
    <name type="scientific">Leptospira weilii str. Ecochallenge</name>
    <dbReference type="NCBI Taxonomy" id="1049986"/>
    <lineage>
        <taxon>Bacteria</taxon>
        <taxon>Pseudomonadati</taxon>
        <taxon>Spirochaetota</taxon>
        <taxon>Spirochaetia</taxon>
        <taxon>Leptospirales</taxon>
        <taxon>Leptospiraceae</taxon>
        <taxon>Leptospira</taxon>
    </lineage>
</organism>
<proteinExistence type="predicted"/>
<protein>
    <submittedName>
        <fullName evidence="1">Uncharacterized protein</fullName>
    </submittedName>
</protein>
<accession>N1TZQ5</accession>
<reference evidence="1 2" key="1">
    <citation type="submission" date="2013-02" db="EMBL/GenBank/DDBJ databases">
        <authorList>
            <person name="Harkins D.M."/>
            <person name="Durkin A.S."/>
            <person name="Brinkac L.M."/>
            <person name="Haft D.H."/>
            <person name="Selengut J.D."/>
            <person name="Sanka R."/>
            <person name="DePew J."/>
            <person name="Purushe J."/>
            <person name="Haake D.A."/>
            <person name="Matsunaga J."/>
            <person name="Vinetz J.M."/>
            <person name="Sutton G.G."/>
            <person name="Nierman W.C."/>
            <person name="Fouts D.E."/>
        </authorList>
    </citation>
    <scope>NUCLEOTIDE SEQUENCE [LARGE SCALE GENOMIC DNA]</scope>
    <source>
        <strain evidence="1 2">Ecochallenge</strain>
    </source>
</reference>
<evidence type="ECO:0000313" key="2">
    <source>
        <dbReference type="Proteomes" id="UP000012249"/>
    </source>
</evidence>
<sequence>MVSQLSAILRISSALNRNRGGLVLSVTCKIEKNLIHFVLKSDKGYDPSLEIWAAEEQKSAFEETFGYSVEFVTGSS</sequence>
<evidence type="ECO:0000313" key="1">
    <source>
        <dbReference type="EMBL" id="EMY12232.1"/>
    </source>
</evidence>
<dbReference type="AlphaFoldDB" id="N1TZQ5"/>
<dbReference type="SUPFAM" id="SSF109604">
    <property type="entry name" value="HD-domain/PDEase-like"/>
    <property type="match status" value="1"/>
</dbReference>
<dbReference type="Proteomes" id="UP000012249">
    <property type="component" value="Unassembled WGS sequence"/>
</dbReference>
<dbReference type="EMBL" id="AHMI02000309">
    <property type="protein sequence ID" value="EMY12232.1"/>
    <property type="molecule type" value="Genomic_DNA"/>
</dbReference>
<comment type="caution">
    <text evidence="1">The sequence shown here is derived from an EMBL/GenBank/DDBJ whole genome shotgun (WGS) entry which is preliminary data.</text>
</comment>
<dbReference type="Gene3D" id="1.10.3210.10">
    <property type="entry name" value="Hypothetical protein af1432"/>
    <property type="match status" value="1"/>
</dbReference>